<proteinExistence type="inferred from homology"/>
<feature type="transmembrane region" description="Helical" evidence="4">
    <location>
        <begin position="32"/>
        <end position="48"/>
    </location>
</feature>
<evidence type="ECO:0000313" key="6">
    <source>
        <dbReference type="Proteomes" id="UP000250006"/>
    </source>
</evidence>
<dbReference type="RefSeq" id="WP_111836173.1">
    <property type="nucleotide sequence ID" value="NZ_UAPQ01000006.1"/>
</dbReference>
<dbReference type="PIRSF" id="PIRSF016661">
    <property type="entry name" value="BioY"/>
    <property type="match status" value="1"/>
</dbReference>
<dbReference type="Pfam" id="PF02632">
    <property type="entry name" value="BioY"/>
    <property type="match status" value="1"/>
</dbReference>
<keyword evidence="4" id="KW-0812">Transmembrane</keyword>
<sequence length="189" mass="19392">MTTSPQNASPSLTQAQASAEPRSLPLRAAREVALVLAGTAAITLIGQLRVPLPFIPVPVTLGTFAVLGVGALLGWRRALPATLLFASLAALGAPVLAGWQGGVTVTFGYVLGYCLAGVVAGWAARKHQPWLRLPFMVAASAAVYVPGVAWLMVSTGKPLAAVLAVGVLPFLIGDLLKSVVAALLPRLDV</sequence>
<evidence type="ECO:0000313" key="5">
    <source>
        <dbReference type="EMBL" id="SPT53208.1"/>
    </source>
</evidence>
<feature type="transmembrane region" description="Helical" evidence="4">
    <location>
        <begin position="106"/>
        <end position="124"/>
    </location>
</feature>
<keyword evidence="2 4" id="KW-0472">Membrane</keyword>
<dbReference type="InterPro" id="IPR003784">
    <property type="entry name" value="BioY"/>
</dbReference>
<dbReference type="Gene3D" id="1.10.1760.20">
    <property type="match status" value="1"/>
</dbReference>
<evidence type="ECO:0000256" key="1">
    <source>
        <dbReference type="ARBA" id="ARBA00010692"/>
    </source>
</evidence>
<feature type="transmembrane region" description="Helical" evidence="4">
    <location>
        <begin position="54"/>
        <end position="75"/>
    </location>
</feature>
<dbReference type="PANTHER" id="PTHR34295:SF1">
    <property type="entry name" value="BIOTIN TRANSPORTER BIOY"/>
    <property type="match status" value="1"/>
</dbReference>
<dbReference type="EMBL" id="UAPQ01000006">
    <property type="protein sequence ID" value="SPT53208.1"/>
    <property type="molecule type" value="Genomic_DNA"/>
</dbReference>
<keyword evidence="4" id="KW-1133">Transmembrane helix</keyword>
<evidence type="ECO:0000256" key="3">
    <source>
        <dbReference type="SAM" id="MobiDB-lite"/>
    </source>
</evidence>
<reference evidence="5 6" key="1">
    <citation type="submission" date="2018-06" db="EMBL/GenBank/DDBJ databases">
        <authorList>
            <consortium name="Pathogen Informatics"/>
            <person name="Doyle S."/>
        </authorList>
    </citation>
    <scope>NUCLEOTIDE SEQUENCE [LARGE SCALE GENOMIC DNA]</scope>
    <source>
        <strain evidence="5 6">NCTC11535</strain>
    </source>
</reference>
<dbReference type="Proteomes" id="UP000250006">
    <property type="component" value="Unassembled WGS sequence"/>
</dbReference>
<evidence type="ECO:0000256" key="4">
    <source>
        <dbReference type="SAM" id="Phobius"/>
    </source>
</evidence>
<feature type="compositionally biased region" description="Polar residues" evidence="3">
    <location>
        <begin position="1"/>
        <end position="17"/>
    </location>
</feature>
<keyword evidence="6" id="KW-1185">Reference proteome</keyword>
<evidence type="ECO:0000256" key="2">
    <source>
        <dbReference type="PIRNR" id="PIRNR016661"/>
    </source>
</evidence>
<protein>
    <recommendedName>
        <fullName evidence="2">Biotin transporter</fullName>
    </recommendedName>
</protein>
<gene>
    <name evidence="5" type="primary">bioY</name>
    <name evidence="5" type="ORF">NCTC11535_00868</name>
</gene>
<keyword evidence="2" id="KW-0813">Transport</keyword>
<dbReference type="PANTHER" id="PTHR34295">
    <property type="entry name" value="BIOTIN TRANSPORTER BIOY"/>
    <property type="match status" value="1"/>
</dbReference>
<feature type="transmembrane region" description="Helical" evidence="4">
    <location>
        <begin position="159"/>
        <end position="184"/>
    </location>
</feature>
<comment type="subcellular location">
    <subcellularLocation>
        <location evidence="2">Cell membrane</location>
        <topology evidence="2">Multi-pass membrane protein</topology>
    </subcellularLocation>
</comment>
<feature type="transmembrane region" description="Helical" evidence="4">
    <location>
        <begin position="131"/>
        <end position="153"/>
    </location>
</feature>
<comment type="caution">
    <text evidence="5">The sequence shown here is derived from an EMBL/GenBank/DDBJ whole genome shotgun (WGS) entry which is preliminary data.</text>
</comment>
<keyword evidence="2" id="KW-1003">Cell membrane</keyword>
<feature type="transmembrane region" description="Helical" evidence="4">
    <location>
        <begin position="82"/>
        <end position="100"/>
    </location>
</feature>
<feature type="region of interest" description="Disordered" evidence="3">
    <location>
        <begin position="1"/>
        <end position="22"/>
    </location>
</feature>
<accession>A0ABY1VM77</accession>
<comment type="similarity">
    <text evidence="1 2">Belongs to the BioY family.</text>
</comment>
<name>A0ABY1VM77_9ACTO</name>
<organism evidence="5 6">
    <name type="scientific">Actinomyces bovis</name>
    <dbReference type="NCBI Taxonomy" id="1658"/>
    <lineage>
        <taxon>Bacteria</taxon>
        <taxon>Bacillati</taxon>
        <taxon>Actinomycetota</taxon>
        <taxon>Actinomycetes</taxon>
        <taxon>Actinomycetales</taxon>
        <taxon>Actinomycetaceae</taxon>
        <taxon>Actinomyces</taxon>
    </lineage>
</organism>